<dbReference type="Proteomes" id="UP001177670">
    <property type="component" value="Unassembled WGS sequence"/>
</dbReference>
<proteinExistence type="predicted"/>
<keyword evidence="2" id="KW-1185">Reference proteome</keyword>
<evidence type="ECO:0000313" key="1">
    <source>
        <dbReference type="EMBL" id="KAK1128393.1"/>
    </source>
</evidence>
<sequence>MHRVPRVRVDRRQKGNFLNRVPFIFFPPARDTLSPREELRAKSTRMYVHARAWFIAMTHRCFSPKHDLSSPYTGERRTHTHTYIAYNERDFANVCASTFREKYFQPECLAN</sequence>
<gene>
    <name evidence="1" type="ORF">K0M31_002857</name>
</gene>
<dbReference type="EMBL" id="JAHYIQ010000010">
    <property type="protein sequence ID" value="KAK1128393.1"/>
    <property type="molecule type" value="Genomic_DNA"/>
</dbReference>
<protein>
    <submittedName>
        <fullName evidence="1">Uncharacterized protein</fullName>
    </submittedName>
</protein>
<evidence type="ECO:0000313" key="2">
    <source>
        <dbReference type="Proteomes" id="UP001177670"/>
    </source>
</evidence>
<comment type="caution">
    <text evidence="1">The sequence shown here is derived from an EMBL/GenBank/DDBJ whole genome shotgun (WGS) entry which is preliminary data.</text>
</comment>
<dbReference type="AlphaFoldDB" id="A0AA40FZN3"/>
<organism evidence="1 2">
    <name type="scientific">Melipona bicolor</name>
    <dbReference type="NCBI Taxonomy" id="60889"/>
    <lineage>
        <taxon>Eukaryota</taxon>
        <taxon>Metazoa</taxon>
        <taxon>Ecdysozoa</taxon>
        <taxon>Arthropoda</taxon>
        <taxon>Hexapoda</taxon>
        <taxon>Insecta</taxon>
        <taxon>Pterygota</taxon>
        <taxon>Neoptera</taxon>
        <taxon>Endopterygota</taxon>
        <taxon>Hymenoptera</taxon>
        <taxon>Apocrita</taxon>
        <taxon>Aculeata</taxon>
        <taxon>Apoidea</taxon>
        <taxon>Anthophila</taxon>
        <taxon>Apidae</taxon>
        <taxon>Melipona</taxon>
    </lineage>
</organism>
<name>A0AA40FZN3_9HYME</name>
<reference evidence="1" key="1">
    <citation type="submission" date="2021-10" db="EMBL/GenBank/DDBJ databases">
        <title>Melipona bicolor Genome sequencing and assembly.</title>
        <authorList>
            <person name="Araujo N.S."/>
            <person name="Arias M.C."/>
        </authorList>
    </citation>
    <scope>NUCLEOTIDE SEQUENCE</scope>
    <source>
        <strain evidence="1">USP_2M_L1-L4_2017</strain>
        <tissue evidence="1">Whole body</tissue>
    </source>
</reference>
<accession>A0AA40FZN3</accession>